<protein>
    <submittedName>
        <fullName evidence="1">Uncharacterized protein</fullName>
    </submittedName>
</protein>
<name>A0A2P4WVR6_9STRA</name>
<organism evidence="1 2">
    <name type="scientific">Phytophthora palmivora</name>
    <dbReference type="NCBI Taxonomy" id="4796"/>
    <lineage>
        <taxon>Eukaryota</taxon>
        <taxon>Sar</taxon>
        <taxon>Stramenopiles</taxon>
        <taxon>Oomycota</taxon>
        <taxon>Peronosporomycetes</taxon>
        <taxon>Peronosporales</taxon>
        <taxon>Peronosporaceae</taxon>
        <taxon>Phytophthora</taxon>
    </lineage>
</organism>
<dbReference type="OrthoDB" id="120777at2759"/>
<evidence type="ECO:0000313" key="2">
    <source>
        <dbReference type="Proteomes" id="UP000237271"/>
    </source>
</evidence>
<proteinExistence type="predicted"/>
<reference evidence="1 2" key="1">
    <citation type="journal article" date="2017" name="Genome Biol. Evol.">
        <title>Phytophthora megakarya and P. palmivora, closely related causal agents of cacao black pod rot, underwent increases in genome sizes and gene numbers by different mechanisms.</title>
        <authorList>
            <person name="Ali S.S."/>
            <person name="Shao J."/>
            <person name="Lary D.J."/>
            <person name="Kronmiller B."/>
            <person name="Shen D."/>
            <person name="Strem M.D."/>
            <person name="Amoako-Attah I."/>
            <person name="Akrofi A.Y."/>
            <person name="Begoude B.A."/>
            <person name="Ten Hoopen G.M."/>
            <person name="Coulibaly K."/>
            <person name="Kebe B.I."/>
            <person name="Melnick R.L."/>
            <person name="Guiltinan M.J."/>
            <person name="Tyler B.M."/>
            <person name="Meinhardt L.W."/>
            <person name="Bailey B.A."/>
        </authorList>
    </citation>
    <scope>NUCLEOTIDE SEQUENCE [LARGE SCALE GENOMIC DNA]</scope>
    <source>
        <strain evidence="2">sbr112.9</strain>
    </source>
</reference>
<keyword evidence="2" id="KW-1185">Reference proteome</keyword>
<comment type="caution">
    <text evidence="1">The sequence shown here is derived from an EMBL/GenBank/DDBJ whole genome shotgun (WGS) entry which is preliminary data.</text>
</comment>
<gene>
    <name evidence="1" type="ORF">PHPALM_38102</name>
</gene>
<dbReference type="EMBL" id="NCKW01020764">
    <property type="protein sequence ID" value="POM57392.1"/>
    <property type="molecule type" value="Genomic_DNA"/>
</dbReference>
<dbReference type="AlphaFoldDB" id="A0A2P4WVR6"/>
<sequence length="320" mass="35693">MVTEKQVSMEFSQTLCDLLREADDVTLVNLFFTKVCSNVKTKDNIVPTIIALVNRFKWSDISQAMLSSLEEKAEPYRYTRETGDSSIAVSLQILDGLDDGPAKQALLSFVVKNTVNLRTERLCSSKALGSLWKWTIRSADKCTIDTLGNKFTEVDPIQLRPVTDAISQNIGDVDASDEKFTVLASITTARIKWLKNQVQGRPEKSFTWEMPSAAFPDNARIQAFLRGPEQSITTTGVRVFSGLPAARKYANNAEQINCSFTMEPAGRGKDAYVKITKTRTWFNKQYGDTGMHTELKLLIDRFGDATTEEGPAPKRARTKA</sequence>
<accession>A0A2P4WVR6</accession>
<dbReference type="Proteomes" id="UP000237271">
    <property type="component" value="Unassembled WGS sequence"/>
</dbReference>
<evidence type="ECO:0000313" key="1">
    <source>
        <dbReference type="EMBL" id="POM57392.1"/>
    </source>
</evidence>